<evidence type="ECO:0000256" key="1">
    <source>
        <dbReference type="SAM" id="MobiDB-lite"/>
    </source>
</evidence>
<proteinExistence type="predicted"/>
<name>A0A1I7STC6_BURXY</name>
<evidence type="ECO:0000313" key="3">
    <source>
        <dbReference type="Proteomes" id="UP000095284"/>
    </source>
</evidence>
<dbReference type="EMBL" id="CAJFDI010000003">
    <property type="protein sequence ID" value="CAD5221514.1"/>
    <property type="molecule type" value="Genomic_DNA"/>
</dbReference>
<dbReference type="EMBL" id="CAJFCV020000003">
    <property type="protein sequence ID" value="CAG9108569.1"/>
    <property type="molecule type" value="Genomic_DNA"/>
</dbReference>
<organism evidence="3 5">
    <name type="scientific">Bursaphelenchus xylophilus</name>
    <name type="common">Pinewood nematode worm</name>
    <name type="synonym">Aphelenchoides xylophilus</name>
    <dbReference type="NCBI Taxonomy" id="6326"/>
    <lineage>
        <taxon>Eukaryota</taxon>
        <taxon>Metazoa</taxon>
        <taxon>Ecdysozoa</taxon>
        <taxon>Nematoda</taxon>
        <taxon>Chromadorea</taxon>
        <taxon>Rhabditida</taxon>
        <taxon>Tylenchina</taxon>
        <taxon>Tylenchomorpha</taxon>
        <taxon>Aphelenchoidea</taxon>
        <taxon>Aphelenchoididae</taxon>
        <taxon>Bursaphelenchus</taxon>
    </lineage>
</organism>
<sequence>MTFCGPSREFTVKALLTWLLNGRHSVQEALDRSCFLHDLLQVLEQVQDGKRLHSLGSRPSDVSEEKEEGGGVAAGVKNGLLLSRSRSLSHVPQK</sequence>
<dbReference type="Proteomes" id="UP000095284">
    <property type="component" value="Unplaced"/>
</dbReference>
<accession>A0A1I7STC6</accession>
<feature type="region of interest" description="Disordered" evidence="1">
    <location>
        <begin position="51"/>
        <end position="72"/>
    </location>
</feature>
<dbReference type="WBParaSite" id="BXY_1629600.1">
    <property type="protein sequence ID" value="BXY_1629600.1"/>
    <property type="gene ID" value="BXY_1629600"/>
</dbReference>
<protein>
    <submittedName>
        <fullName evidence="2">(pine wood nematode) hypothetical protein</fullName>
    </submittedName>
</protein>
<dbReference type="Proteomes" id="UP000659654">
    <property type="component" value="Unassembled WGS sequence"/>
</dbReference>
<reference evidence="5" key="1">
    <citation type="submission" date="2016-11" db="UniProtKB">
        <authorList>
            <consortium name="WormBaseParasite"/>
        </authorList>
    </citation>
    <scope>IDENTIFICATION</scope>
</reference>
<evidence type="ECO:0000313" key="5">
    <source>
        <dbReference type="WBParaSite" id="BXY_1629600.1"/>
    </source>
</evidence>
<evidence type="ECO:0000313" key="4">
    <source>
        <dbReference type="Proteomes" id="UP000659654"/>
    </source>
</evidence>
<dbReference type="Proteomes" id="UP000582659">
    <property type="component" value="Unassembled WGS sequence"/>
</dbReference>
<dbReference type="AlphaFoldDB" id="A0A1I7STC6"/>
<gene>
    <name evidence="2" type="ORF">BXYJ_LOCUS6716</name>
</gene>
<reference evidence="2" key="2">
    <citation type="submission" date="2020-09" db="EMBL/GenBank/DDBJ databases">
        <authorList>
            <person name="Kikuchi T."/>
        </authorList>
    </citation>
    <scope>NUCLEOTIDE SEQUENCE</scope>
    <source>
        <strain evidence="2">Ka4C1</strain>
    </source>
</reference>
<keyword evidence="4" id="KW-1185">Reference proteome</keyword>
<evidence type="ECO:0000313" key="2">
    <source>
        <dbReference type="EMBL" id="CAD5221514.1"/>
    </source>
</evidence>